<feature type="binding site" evidence="12">
    <location>
        <position position="210"/>
    </location>
    <ligand>
        <name>pyruvate</name>
        <dbReference type="ChEBI" id="CHEBI:15361"/>
    </ligand>
</feature>
<dbReference type="EMBL" id="JAUCGR010000003">
    <property type="protein sequence ID" value="MDM7832090.1"/>
    <property type="molecule type" value="Genomic_DNA"/>
</dbReference>
<comment type="function">
    <text evidence="1 12">Catalyzes the condensation of (S)-aspartate-beta-semialdehyde [(S)-ASA] and pyruvate to 4-hydroxy-tetrahydrodipicolinate (HTPA).</text>
</comment>
<comment type="similarity">
    <text evidence="3 12 13">Belongs to the DapA family.</text>
</comment>
<comment type="pathway">
    <text evidence="2 12">Amino-acid biosynthesis; L-lysine biosynthesis via DAP pathway; (S)-tetrahydrodipicolinate from L-aspartate: step 3/4.</text>
</comment>
<dbReference type="PIRSF" id="PIRSF001365">
    <property type="entry name" value="DHDPS"/>
    <property type="match status" value="1"/>
</dbReference>
<feature type="active site" description="Proton donor/acceptor" evidence="12">
    <location>
        <position position="142"/>
    </location>
</feature>
<dbReference type="PRINTS" id="PR00146">
    <property type="entry name" value="DHPICSNTHASE"/>
</dbReference>
<evidence type="ECO:0000256" key="8">
    <source>
        <dbReference type="ARBA" id="ARBA00023154"/>
    </source>
</evidence>
<feature type="active site" description="Schiff-base intermediate with substrate" evidence="12">
    <location>
        <position position="170"/>
    </location>
</feature>
<dbReference type="InterPro" id="IPR020625">
    <property type="entry name" value="Schiff_base-form_aldolases_AS"/>
</dbReference>
<keyword evidence="6 12" id="KW-0028">Amino-acid biosynthesis</keyword>
<keyword evidence="15" id="KW-1185">Reference proteome</keyword>
<comment type="subunit">
    <text evidence="12">Homotetramer; dimer of dimers.</text>
</comment>
<name>A0ABT7S911_9CELL</name>
<comment type="caution">
    <text evidence="12">Was originally thought to be a dihydrodipicolinate synthase (DHDPS), catalyzing the condensation of (S)-aspartate-beta-semialdehyde [(S)-ASA] and pyruvate to dihydrodipicolinate (DHDP). However, it was shown in E.coli that the product of the enzymatic reaction is not dihydrodipicolinate but in fact (4S)-4-hydroxy-2,3,4,5-tetrahydro-(2S)-dipicolinic acid (HTPA), and that the consecutive dehydration reaction leading to DHDP is not spontaneous but catalyzed by DapB.</text>
</comment>
<feature type="site" description="Part of a proton relay during catalysis" evidence="12">
    <location>
        <position position="53"/>
    </location>
</feature>
<dbReference type="GO" id="GO:0008840">
    <property type="term" value="F:4-hydroxy-tetrahydrodipicolinate synthase activity"/>
    <property type="evidence" value="ECO:0007669"/>
    <property type="project" value="UniProtKB-EC"/>
</dbReference>
<feature type="site" description="Part of a proton relay during catalysis" evidence="12">
    <location>
        <position position="116"/>
    </location>
</feature>
<sequence length="305" mass="30825">MPAVTSSSRPFGAVLTAMVTPMTADGAVDLEATVSLARHLVANGHDGLVLNGTTGEAPTTHAPEKAEIVAAVVEAVGDRAFVVAGAGSNDTAHAVRMAEQAAEAGAHGLLVVSPYYSRPSQPGVVAHVTAVADATDLPVMLYDVPGRAGVRMAPATIDALAAHDRVIAMKDATGDVFAASGGAQRTGLAWYCGDDGLLLPFLAHGGAGIVGVASHVVGNQFAALVRAWDAGDHAEALRLFRSVTPAIEAINGAGFQAVFAKAALEVLGLLPGRTVRLPYVPAPDEAVDDIRAGLRAAGLLDAALA</sequence>
<dbReference type="InterPro" id="IPR002220">
    <property type="entry name" value="DapA-like"/>
</dbReference>
<comment type="subcellular location">
    <subcellularLocation>
        <location evidence="12">Cytoplasm</location>
    </subcellularLocation>
</comment>
<evidence type="ECO:0000256" key="10">
    <source>
        <dbReference type="ARBA" id="ARBA00023270"/>
    </source>
</evidence>
<protein>
    <recommendedName>
        <fullName evidence="4 12">4-hydroxy-tetrahydrodipicolinate synthase</fullName>
        <shortName evidence="12">HTPA synthase</shortName>
        <ecNumber evidence="4 12">4.3.3.7</ecNumber>
    </recommendedName>
</protein>
<evidence type="ECO:0000256" key="5">
    <source>
        <dbReference type="ARBA" id="ARBA00022490"/>
    </source>
</evidence>
<dbReference type="InterPro" id="IPR005263">
    <property type="entry name" value="DapA"/>
</dbReference>
<dbReference type="PROSITE" id="PS00665">
    <property type="entry name" value="DHDPS_1"/>
    <property type="match status" value="1"/>
</dbReference>
<keyword evidence="9 12" id="KW-0456">Lyase</keyword>
<evidence type="ECO:0000256" key="12">
    <source>
        <dbReference type="HAMAP-Rule" id="MF_00418"/>
    </source>
</evidence>
<evidence type="ECO:0000256" key="9">
    <source>
        <dbReference type="ARBA" id="ARBA00023239"/>
    </source>
</evidence>
<proteinExistence type="inferred from homology"/>
<keyword evidence="7 12" id="KW-0220">Diaminopimelate biosynthesis</keyword>
<dbReference type="HAMAP" id="MF_00418">
    <property type="entry name" value="DapA"/>
    <property type="match status" value="1"/>
</dbReference>
<dbReference type="NCBIfam" id="TIGR00674">
    <property type="entry name" value="dapA"/>
    <property type="match status" value="1"/>
</dbReference>
<evidence type="ECO:0000256" key="6">
    <source>
        <dbReference type="ARBA" id="ARBA00022605"/>
    </source>
</evidence>
<evidence type="ECO:0000256" key="2">
    <source>
        <dbReference type="ARBA" id="ARBA00005120"/>
    </source>
</evidence>
<dbReference type="SMART" id="SM01130">
    <property type="entry name" value="DHDPS"/>
    <property type="match status" value="1"/>
</dbReference>
<dbReference type="EC" id="4.3.3.7" evidence="4 12"/>
<dbReference type="Proteomes" id="UP001321453">
    <property type="component" value="Unassembled WGS sequence"/>
</dbReference>
<dbReference type="PROSITE" id="PS00666">
    <property type="entry name" value="DHDPS_2"/>
    <property type="match status" value="1"/>
</dbReference>
<comment type="catalytic activity">
    <reaction evidence="11 12">
        <text>L-aspartate 4-semialdehyde + pyruvate = (2S,4S)-4-hydroxy-2,3,4,5-tetrahydrodipicolinate + H2O + H(+)</text>
        <dbReference type="Rhea" id="RHEA:34171"/>
        <dbReference type="ChEBI" id="CHEBI:15361"/>
        <dbReference type="ChEBI" id="CHEBI:15377"/>
        <dbReference type="ChEBI" id="CHEBI:15378"/>
        <dbReference type="ChEBI" id="CHEBI:67139"/>
        <dbReference type="ChEBI" id="CHEBI:537519"/>
        <dbReference type="EC" id="4.3.3.7"/>
    </reaction>
</comment>
<dbReference type="SUPFAM" id="SSF51569">
    <property type="entry name" value="Aldolase"/>
    <property type="match status" value="1"/>
</dbReference>
<organism evidence="14 15">
    <name type="scientific">Cellulomonas edaphi</name>
    <dbReference type="NCBI Taxonomy" id="3053468"/>
    <lineage>
        <taxon>Bacteria</taxon>
        <taxon>Bacillati</taxon>
        <taxon>Actinomycetota</taxon>
        <taxon>Actinomycetes</taxon>
        <taxon>Micrococcales</taxon>
        <taxon>Cellulomonadaceae</taxon>
        <taxon>Cellulomonas</taxon>
    </lineage>
</organism>
<reference evidence="14 15" key="1">
    <citation type="submission" date="2023-06" db="EMBL/GenBank/DDBJ databases">
        <title>Cellulomonas sp. MW9 Whole genome sequence.</title>
        <authorList>
            <person name="Park S."/>
        </authorList>
    </citation>
    <scope>NUCLEOTIDE SEQUENCE [LARGE SCALE GENOMIC DNA]</scope>
    <source>
        <strain evidence="14 15">MW9</strain>
    </source>
</reference>
<evidence type="ECO:0000256" key="4">
    <source>
        <dbReference type="ARBA" id="ARBA00012086"/>
    </source>
</evidence>
<evidence type="ECO:0000256" key="13">
    <source>
        <dbReference type="PIRNR" id="PIRNR001365"/>
    </source>
</evidence>
<dbReference type="RefSeq" id="WP_289447538.1">
    <property type="nucleotide sequence ID" value="NZ_JAUCGR010000003.1"/>
</dbReference>
<feature type="binding site" evidence="12">
    <location>
        <position position="54"/>
    </location>
    <ligand>
        <name>pyruvate</name>
        <dbReference type="ChEBI" id="CHEBI:15361"/>
    </ligand>
</feature>
<comment type="caution">
    <text evidence="14">The sequence shown here is derived from an EMBL/GenBank/DDBJ whole genome shotgun (WGS) entry which is preliminary data.</text>
</comment>
<dbReference type="CDD" id="cd00950">
    <property type="entry name" value="DHDPS"/>
    <property type="match status" value="1"/>
</dbReference>
<dbReference type="Gene3D" id="3.20.20.70">
    <property type="entry name" value="Aldolase class I"/>
    <property type="match status" value="1"/>
</dbReference>
<keyword evidence="5 12" id="KW-0963">Cytoplasm</keyword>
<evidence type="ECO:0000256" key="1">
    <source>
        <dbReference type="ARBA" id="ARBA00003294"/>
    </source>
</evidence>
<gene>
    <name evidence="12 14" type="primary">dapA</name>
    <name evidence="14" type="ORF">QRT05_12155</name>
</gene>
<dbReference type="InterPro" id="IPR020624">
    <property type="entry name" value="Schiff_base-form_aldolases_CS"/>
</dbReference>
<evidence type="ECO:0000256" key="11">
    <source>
        <dbReference type="ARBA" id="ARBA00047836"/>
    </source>
</evidence>
<dbReference type="Pfam" id="PF00701">
    <property type="entry name" value="DHDPS"/>
    <property type="match status" value="1"/>
</dbReference>
<evidence type="ECO:0000313" key="15">
    <source>
        <dbReference type="Proteomes" id="UP001321453"/>
    </source>
</evidence>
<evidence type="ECO:0000256" key="3">
    <source>
        <dbReference type="ARBA" id="ARBA00007592"/>
    </source>
</evidence>
<dbReference type="InterPro" id="IPR013785">
    <property type="entry name" value="Aldolase_TIM"/>
</dbReference>
<accession>A0ABT7S911</accession>
<evidence type="ECO:0000256" key="7">
    <source>
        <dbReference type="ARBA" id="ARBA00022915"/>
    </source>
</evidence>
<keyword evidence="10 12" id="KW-0704">Schiff base</keyword>
<dbReference type="PANTHER" id="PTHR12128:SF66">
    <property type="entry name" value="4-HYDROXY-2-OXOGLUTARATE ALDOLASE, MITOCHONDRIAL"/>
    <property type="match status" value="1"/>
</dbReference>
<keyword evidence="8 12" id="KW-0457">Lysine biosynthesis</keyword>
<dbReference type="PANTHER" id="PTHR12128">
    <property type="entry name" value="DIHYDRODIPICOLINATE SYNTHASE"/>
    <property type="match status" value="1"/>
</dbReference>
<evidence type="ECO:0000313" key="14">
    <source>
        <dbReference type="EMBL" id="MDM7832090.1"/>
    </source>
</evidence>